<gene>
    <name evidence="2" type="primary">holB</name>
    <name evidence="2" type="ORF">GILLIAM_01088</name>
    <name evidence="1" type="ORF">OTSGILL_1679</name>
</gene>
<dbReference type="InterPro" id="IPR027417">
    <property type="entry name" value="P-loop_NTPase"/>
</dbReference>
<evidence type="ECO:0000313" key="1">
    <source>
        <dbReference type="EMBL" id="KJV52218.1"/>
    </source>
</evidence>
<dbReference type="Proteomes" id="UP000033769">
    <property type="component" value="Unassembled WGS sequence"/>
</dbReference>
<dbReference type="EC" id="2.7.7.7" evidence="2"/>
<dbReference type="EMBL" id="LANO01000028">
    <property type="protein sequence ID" value="KJV52218.1"/>
    <property type="molecule type" value="Genomic_DNA"/>
</dbReference>
<reference evidence="1 3" key="1">
    <citation type="submission" date="2015-02" db="EMBL/GenBank/DDBJ databases">
        <title>Genome Sequencing of Rickettsiales.</title>
        <authorList>
            <person name="Daugherty S.C."/>
            <person name="Su Q."/>
            <person name="Abolude K."/>
            <person name="Beier-Sexton M."/>
            <person name="Carlyon J.A."/>
            <person name="Carter R."/>
            <person name="Day N.P."/>
            <person name="Dumler S.J."/>
            <person name="Dyachenko V."/>
            <person name="Godinez A."/>
            <person name="Kurtti T.J."/>
            <person name="Lichay M."/>
            <person name="Mullins K.E."/>
            <person name="Ott S."/>
            <person name="Pappas-Brown V."/>
            <person name="Paris D.H."/>
            <person name="Patel P."/>
            <person name="Richards A.L."/>
            <person name="Sadzewicz L."/>
            <person name="Sears K."/>
            <person name="Seidman D."/>
            <person name="Sengamalay N."/>
            <person name="Stenos J."/>
            <person name="Tallon L.J."/>
            <person name="Vincent G."/>
            <person name="Fraser C.M."/>
            <person name="Munderloh U."/>
            <person name="Dunning-Hotopp J.C."/>
        </authorList>
    </citation>
    <scope>NUCLEOTIDE SEQUENCE [LARGE SCALE GENOMIC DNA]</scope>
    <source>
        <strain evidence="1 3">Gilliam</strain>
    </source>
</reference>
<keyword evidence="2" id="KW-0808">Transferase</keyword>
<dbReference type="SUPFAM" id="SSF52540">
    <property type="entry name" value="P-loop containing nucleoside triphosphate hydrolases"/>
    <property type="match status" value="1"/>
</dbReference>
<organism evidence="1 3">
    <name type="scientific">Orientia tsutsugamushi str. Gilliam</name>
    <dbReference type="NCBI Taxonomy" id="1359184"/>
    <lineage>
        <taxon>Bacteria</taxon>
        <taxon>Pseudomonadati</taxon>
        <taxon>Pseudomonadota</taxon>
        <taxon>Alphaproteobacteria</taxon>
        <taxon>Rickettsiales</taxon>
        <taxon>Rickettsiaceae</taxon>
        <taxon>Rickettsieae</taxon>
        <taxon>Orientia</taxon>
    </lineage>
</organism>
<dbReference type="GO" id="GO:0003887">
    <property type="term" value="F:DNA-directed DNA polymerase activity"/>
    <property type="evidence" value="ECO:0007669"/>
    <property type="project" value="UniProtKB-EC"/>
</dbReference>
<dbReference type="Proteomes" id="UP000244959">
    <property type="component" value="Chromosome I"/>
</dbReference>
<dbReference type="RefSeq" id="WP_047220740.1">
    <property type="nucleotide sequence ID" value="NZ_LS398551.1"/>
</dbReference>
<reference evidence="4" key="2">
    <citation type="submission" date="2018-03" db="EMBL/GenBank/DDBJ databases">
        <authorList>
            <person name="Batty M. E."/>
            <person name="Batty M E."/>
        </authorList>
    </citation>
    <scope>NUCLEOTIDE SEQUENCE [LARGE SCALE GENOMIC DNA]</scope>
    <source>
        <strain evidence="4">Gilliam</strain>
    </source>
</reference>
<dbReference type="Gene3D" id="3.40.50.300">
    <property type="entry name" value="P-loop containing nucleotide triphosphate hydrolases"/>
    <property type="match status" value="1"/>
</dbReference>
<accession>A0A0F3M8X3</accession>
<dbReference type="Pfam" id="PF13177">
    <property type="entry name" value="DNA_pol3_delta2"/>
    <property type="match status" value="1"/>
</dbReference>
<dbReference type="AlphaFoldDB" id="A0A0F3M8X3"/>
<dbReference type="PATRIC" id="fig|1359184.3.peg.1228"/>
<evidence type="ECO:0000313" key="4">
    <source>
        <dbReference type="Proteomes" id="UP000244959"/>
    </source>
</evidence>
<dbReference type="EMBL" id="LS398551">
    <property type="protein sequence ID" value="SPR05835.1"/>
    <property type="molecule type" value="Genomic_DNA"/>
</dbReference>
<evidence type="ECO:0000313" key="3">
    <source>
        <dbReference type="Proteomes" id="UP000033769"/>
    </source>
</evidence>
<protein>
    <submittedName>
        <fullName evidence="2">DNA polymerase III subunit delta</fullName>
        <ecNumber evidence="2">2.7.7.7</ecNumber>
    </submittedName>
    <submittedName>
        <fullName evidence="1">DNA polymerase III, delta subunit</fullName>
    </submittedName>
</protein>
<reference evidence="2" key="3">
    <citation type="submission" date="2018-03" db="EMBL/GenBank/DDBJ databases">
        <authorList>
            <person name="Keele B.F."/>
        </authorList>
    </citation>
    <scope>NUCLEOTIDE SEQUENCE [LARGE SCALE GENOMIC DNA]</scope>
    <source>
        <strain evidence="2">Gilliam</strain>
    </source>
</reference>
<dbReference type="NCBIfam" id="NF005132">
    <property type="entry name" value="PRK06581.1"/>
    <property type="match status" value="1"/>
</dbReference>
<sequence length="290" mass="33518">MLNTLIKNWQNNIFANAWIINTDNSDKALSILLKFCNKILNHHNDAVFHQDMILVKRRSMNGNSNDKFITVDQIRDMLFFLNKTPIKSAIKIAIIYEAEYMNINSANCCLKILEDPPINRYIFLITTKFASILSTIKSRCHLLTQKFDHCNNTALAAYSEVEYQNLINMLNAQTTKIQLEFIQKIKSMQPNSQEWYKFGQACMILIVKSIRYKVGFKEAKDHSNNDCAIAEMRVIEKISNTNSTEELVQKYDKVSNILYNTSNVDLDVSNATLLILSLMQNQLNFHENNN</sequence>
<proteinExistence type="predicted"/>
<keyword evidence="4" id="KW-1185">Reference proteome</keyword>
<evidence type="ECO:0000313" key="2">
    <source>
        <dbReference type="EMBL" id="SPR05835.1"/>
    </source>
</evidence>
<name>A0A0F3M8X3_ORITS</name>
<keyword evidence="2" id="KW-0548">Nucleotidyltransferase</keyword>